<evidence type="ECO:0000259" key="1">
    <source>
        <dbReference type="PROSITE" id="PS51186"/>
    </source>
</evidence>
<dbReference type="EMBL" id="JAIGNK010000001">
    <property type="protein sequence ID" value="MBX7457109.1"/>
    <property type="molecule type" value="Genomic_DNA"/>
</dbReference>
<accession>A0ABS7IW08</accession>
<evidence type="ECO:0000313" key="2">
    <source>
        <dbReference type="EMBL" id="MBX7457109.1"/>
    </source>
</evidence>
<gene>
    <name evidence="2" type="ORF">K3152_02520</name>
</gene>
<keyword evidence="3" id="KW-1185">Reference proteome</keyword>
<dbReference type="PANTHER" id="PTHR43441">
    <property type="entry name" value="RIBOSOMAL-PROTEIN-SERINE ACETYLTRANSFERASE"/>
    <property type="match status" value="1"/>
</dbReference>
<dbReference type="Pfam" id="PF13302">
    <property type="entry name" value="Acetyltransf_3"/>
    <property type="match status" value="1"/>
</dbReference>
<name>A0ABS7IW08_9SPHN</name>
<comment type="caution">
    <text evidence="2">The sequence shown here is derived from an EMBL/GenBank/DDBJ whole genome shotgun (WGS) entry which is preliminary data.</text>
</comment>
<dbReference type="InterPro" id="IPR000182">
    <property type="entry name" value="GNAT_dom"/>
</dbReference>
<protein>
    <submittedName>
        <fullName evidence="2">GNAT family N-acetyltransferase</fullName>
    </submittedName>
</protein>
<proteinExistence type="predicted"/>
<dbReference type="InterPro" id="IPR016181">
    <property type="entry name" value="Acyl_CoA_acyltransferase"/>
</dbReference>
<dbReference type="RefSeq" id="WP_221572458.1">
    <property type="nucleotide sequence ID" value="NZ_JAIGNK010000001.1"/>
</dbReference>
<dbReference type="PROSITE" id="PS51186">
    <property type="entry name" value="GNAT"/>
    <property type="match status" value="1"/>
</dbReference>
<dbReference type="SUPFAM" id="SSF55729">
    <property type="entry name" value="Acyl-CoA N-acyltransferases (Nat)"/>
    <property type="match status" value="1"/>
</dbReference>
<sequence length="179" mass="20048">MSEVSTLITDRFTLRPMRREDAAALFPTLSDEAQCLYLSRPAFAFEEELWGWLADPTWNGRTWIAEDGEGRVAGRFVAVPAHEDGIEEVGYITCKERQGEGAARECTAAMVRHLFDTGTRKIIAEVDMRNTPSIRLLERLGFTREALFREHETTHAGLCDVAVYALLSKPMHTPPPPAA</sequence>
<dbReference type="Proteomes" id="UP000783253">
    <property type="component" value="Unassembled WGS sequence"/>
</dbReference>
<dbReference type="PANTHER" id="PTHR43441:SF2">
    <property type="entry name" value="FAMILY ACETYLTRANSFERASE, PUTATIVE (AFU_ORTHOLOGUE AFUA_7G00850)-RELATED"/>
    <property type="match status" value="1"/>
</dbReference>
<dbReference type="InterPro" id="IPR051908">
    <property type="entry name" value="Ribosomal_N-acetyltransferase"/>
</dbReference>
<reference evidence="2 3" key="1">
    <citation type="submission" date="2021-08" db="EMBL/GenBank/DDBJ databases">
        <title>Comparative Genomics Analysis of the Genus Qipengyuania Reveals Extensive Genetic Diversity and Metabolic Versatility, Including the Description of Fifteen Novel Species.</title>
        <authorList>
            <person name="Liu Y."/>
        </authorList>
    </citation>
    <scope>NUCLEOTIDE SEQUENCE [LARGE SCALE GENOMIC DNA]</scope>
    <source>
        <strain evidence="2 3">1NDH17</strain>
    </source>
</reference>
<dbReference type="Gene3D" id="3.40.630.30">
    <property type="match status" value="1"/>
</dbReference>
<evidence type="ECO:0000313" key="3">
    <source>
        <dbReference type="Proteomes" id="UP000783253"/>
    </source>
</evidence>
<organism evidence="2 3">
    <name type="scientific">Qipengyuania polymorpha</name>
    <dbReference type="NCBI Taxonomy" id="2867234"/>
    <lineage>
        <taxon>Bacteria</taxon>
        <taxon>Pseudomonadati</taxon>
        <taxon>Pseudomonadota</taxon>
        <taxon>Alphaproteobacteria</taxon>
        <taxon>Sphingomonadales</taxon>
        <taxon>Erythrobacteraceae</taxon>
        <taxon>Qipengyuania</taxon>
    </lineage>
</organism>
<feature type="domain" description="N-acetyltransferase" evidence="1">
    <location>
        <begin position="12"/>
        <end position="170"/>
    </location>
</feature>